<sequence length="351" mass="39025">MRDYGNEVFEGIQLKSVSANRLRSYPHTIPPAGVYCEPWWHGNGYNPISPALTGVNASNSSSLDCPNGDSESYEGQSLSISGNEEDDEASKEVCVTASTHSEKYGPENQTMQHVSYHLQCVMTASHKLHNFSFILSNSFVACTSNPYQDPYYVGMMAAYGHLQMGCPPFIGMPRTRMPLPLETAQEPVYVNAKQYQGILRPRQAIAKAEIKKKLIKVRKAYLHESRHQHAMKRARGTGGVLQRKVKMMLQPLPSDSAETWNSSGVQQDARGSKVHDEYGAHIYDNIIIMVACRLLVIICTQVKEWKKGIDRQGQQDEVSLLSRLQIGDLPSAPIWGIDIPFGDSDPTQVVG</sequence>
<evidence type="ECO:0000256" key="7">
    <source>
        <dbReference type="SAM" id="MobiDB-lite"/>
    </source>
</evidence>
<dbReference type="GO" id="GO:0003700">
    <property type="term" value="F:DNA-binding transcription factor activity"/>
    <property type="evidence" value="ECO:0007669"/>
    <property type="project" value="UniProtKB-UniRule"/>
</dbReference>
<evidence type="ECO:0000313" key="9">
    <source>
        <dbReference type="Proteomes" id="UP001163823"/>
    </source>
</evidence>
<keyword evidence="3 6" id="KW-0238">DNA-binding</keyword>
<dbReference type="AlphaFoldDB" id="A0AAD7PLP7"/>
<feature type="region of interest" description="Disordered" evidence="7">
    <location>
        <begin position="59"/>
        <end position="88"/>
    </location>
</feature>
<dbReference type="PROSITE" id="PS51152">
    <property type="entry name" value="NFYA_HAP2_2"/>
    <property type="match status" value="1"/>
</dbReference>
<keyword evidence="9" id="KW-1185">Reference proteome</keyword>
<dbReference type="PANTHER" id="PTHR12632">
    <property type="entry name" value="TRANSCRIPTION FACTOR NF-Y ALPHA-RELATED"/>
    <property type="match status" value="1"/>
</dbReference>
<dbReference type="GO" id="GO:0005634">
    <property type="term" value="C:nucleus"/>
    <property type="evidence" value="ECO:0007669"/>
    <property type="project" value="UniProtKB-SubCell"/>
</dbReference>
<evidence type="ECO:0000256" key="2">
    <source>
        <dbReference type="ARBA" id="ARBA00023015"/>
    </source>
</evidence>
<dbReference type="InterPro" id="IPR001289">
    <property type="entry name" value="NFYA"/>
</dbReference>
<gene>
    <name evidence="8" type="ORF">O6P43_020291</name>
</gene>
<feature type="compositionally biased region" description="Polar residues" evidence="7">
    <location>
        <begin position="59"/>
        <end position="82"/>
    </location>
</feature>
<reference evidence="8" key="1">
    <citation type="journal article" date="2023" name="Science">
        <title>Elucidation of the pathway for biosynthesis of saponin adjuvants from the soapbark tree.</title>
        <authorList>
            <person name="Reed J."/>
            <person name="Orme A."/>
            <person name="El-Demerdash A."/>
            <person name="Owen C."/>
            <person name="Martin L.B.B."/>
            <person name="Misra R.C."/>
            <person name="Kikuchi S."/>
            <person name="Rejzek M."/>
            <person name="Martin A.C."/>
            <person name="Harkess A."/>
            <person name="Leebens-Mack J."/>
            <person name="Louveau T."/>
            <person name="Stephenson M.J."/>
            <person name="Osbourn A."/>
        </authorList>
    </citation>
    <scope>NUCLEOTIDE SEQUENCE</scope>
    <source>
        <strain evidence="8">S10</strain>
    </source>
</reference>
<evidence type="ECO:0000313" key="8">
    <source>
        <dbReference type="EMBL" id="KAJ7959757.1"/>
    </source>
</evidence>
<evidence type="ECO:0000256" key="1">
    <source>
        <dbReference type="ARBA" id="ARBA00004123"/>
    </source>
</evidence>
<comment type="subcellular location">
    <subcellularLocation>
        <location evidence="1 6">Nucleus</location>
    </subcellularLocation>
</comment>
<comment type="caution">
    <text evidence="8">The sequence shown here is derived from an EMBL/GenBank/DDBJ whole genome shotgun (WGS) entry which is preliminary data.</text>
</comment>
<comment type="function">
    <text evidence="6">Component of the sequence-specific heterotrimeric transcription factor (NF-Y) which specifically recognizes a 5'-CCAAT-3' box motif found in the promoters of its target genes.</text>
</comment>
<protein>
    <recommendedName>
        <fullName evidence="6">Nuclear transcription factor Y subunit</fullName>
    </recommendedName>
</protein>
<dbReference type="Proteomes" id="UP001163823">
    <property type="component" value="Chromosome 8"/>
</dbReference>
<keyword evidence="5 6" id="KW-0539">Nucleus</keyword>
<proteinExistence type="inferred from homology"/>
<accession>A0AAD7PLP7</accession>
<evidence type="ECO:0000256" key="4">
    <source>
        <dbReference type="ARBA" id="ARBA00023163"/>
    </source>
</evidence>
<dbReference type="KEGG" id="qsa:O6P43_020291"/>
<dbReference type="Gene3D" id="6.10.250.2430">
    <property type="match status" value="1"/>
</dbReference>
<keyword evidence="2 6" id="KW-0805">Transcription regulation</keyword>
<dbReference type="Pfam" id="PF02045">
    <property type="entry name" value="CBFB_NFYA"/>
    <property type="match status" value="1"/>
</dbReference>
<evidence type="ECO:0000256" key="3">
    <source>
        <dbReference type="ARBA" id="ARBA00023125"/>
    </source>
</evidence>
<keyword evidence="4 6" id="KW-0804">Transcription</keyword>
<organism evidence="8 9">
    <name type="scientific">Quillaja saponaria</name>
    <name type="common">Soap bark tree</name>
    <dbReference type="NCBI Taxonomy" id="32244"/>
    <lineage>
        <taxon>Eukaryota</taxon>
        <taxon>Viridiplantae</taxon>
        <taxon>Streptophyta</taxon>
        <taxon>Embryophyta</taxon>
        <taxon>Tracheophyta</taxon>
        <taxon>Spermatophyta</taxon>
        <taxon>Magnoliopsida</taxon>
        <taxon>eudicotyledons</taxon>
        <taxon>Gunneridae</taxon>
        <taxon>Pentapetalae</taxon>
        <taxon>rosids</taxon>
        <taxon>fabids</taxon>
        <taxon>Fabales</taxon>
        <taxon>Quillajaceae</taxon>
        <taxon>Quillaja</taxon>
    </lineage>
</organism>
<comment type="similarity">
    <text evidence="6">Belongs to the NFYA/HAP2 subunit family.</text>
</comment>
<name>A0AAD7PLP7_QUISA</name>
<comment type="subunit">
    <text evidence="6">Heterotrimer.</text>
</comment>
<evidence type="ECO:0000256" key="5">
    <source>
        <dbReference type="ARBA" id="ARBA00023242"/>
    </source>
</evidence>
<dbReference type="PRINTS" id="PR00616">
    <property type="entry name" value="CCAATSUBUNTB"/>
</dbReference>
<dbReference type="GO" id="GO:0003677">
    <property type="term" value="F:DNA binding"/>
    <property type="evidence" value="ECO:0007669"/>
    <property type="project" value="UniProtKB-KW"/>
</dbReference>
<dbReference type="EMBL" id="JARAOO010000008">
    <property type="protein sequence ID" value="KAJ7959757.1"/>
    <property type="molecule type" value="Genomic_DNA"/>
</dbReference>
<dbReference type="SMART" id="SM00521">
    <property type="entry name" value="CBF"/>
    <property type="match status" value="1"/>
</dbReference>
<evidence type="ECO:0000256" key="6">
    <source>
        <dbReference type="RuleBase" id="RU367155"/>
    </source>
</evidence>